<dbReference type="EMBL" id="CASHTH010001532">
    <property type="protein sequence ID" value="CAI8016471.1"/>
    <property type="molecule type" value="Genomic_DNA"/>
</dbReference>
<evidence type="ECO:0000313" key="2">
    <source>
        <dbReference type="EMBL" id="CAI8016471.1"/>
    </source>
</evidence>
<organism evidence="2 3">
    <name type="scientific">Geodia barretti</name>
    <name type="common">Barrett's horny sponge</name>
    <dbReference type="NCBI Taxonomy" id="519541"/>
    <lineage>
        <taxon>Eukaryota</taxon>
        <taxon>Metazoa</taxon>
        <taxon>Porifera</taxon>
        <taxon>Demospongiae</taxon>
        <taxon>Heteroscleromorpha</taxon>
        <taxon>Tetractinellida</taxon>
        <taxon>Astrophorina</taxon>
        <taxon>Geodiidae</taxon>
        <taxon>Geodia</taxon>
    </lineage>
</organism>
<evidence type="ECO:0000256" key="1">
    <source>
        <dbReference type="SAM" id="MobiDB-lite"/>
    </source>
</evidence>
<reference evidence="2" key="1">
    <citation type="submission" date="2023-03" db="EMBL/GenBank/DDBJ databases">
        <authorList>
            <person name="Steffen K."/>
            <person name="Cardenas P."/>
        </authorList>
    </citation>
    <scope>NUCLEOTIDE SEQUENCE</scope>
</reference>
<accession>A0AA35RTV1</accession>
<evidence type="ECO:0000313" key="3">
    <source>
        <dbReference type="Proteomes" id="UP001174909"/>
    </source>
</evidence>
<feature type="region of interest" description="Disordered" evidence="1">
    <location>
        <begin position="50"/>
        <end position="71"/>
    </location>
</feature>
<proteinExistence type="predicted"/>
<evidence type="ECO:0008006" key="4">
    <source>
        <dbReference type="Google" id="ProtNLM"/>
    </source>
</evidence>
<name>A0AA35RTV1_GEOBA</name>
<dbReference type="AlphaFoldDB" id="A0AA35RTV1"/>
<keyword evidence="3" id="KW-1185">Reference proteome</keyword>
<protein>
    <recommendedName>
        <fullName evidence="4">SH3 domain-containing protein</fullName>
    </recommendedName>
</protein>
<comment type="caution">
    <text evidence="2">The sequence shown here is derived from an EMBL/GenBank/DDBJ whole genome shotgun (WGS) entry which is preliminary data.</text>
</comment>
<gene>
    <name evidence="2" type="ORF">GBAR_LOCUS10103</name>
</gene>
<sequence>MGRYALPLTVHTSHKQNELQCEKGDVVTLIDEPSGDYCQATAADGSCGTRSMSQSWNGPGEGVVLQPMPGSTDQVTGLRLRRYWTGTKTASF</sequence>
<dbReference type="Proteomes" id="UP001174909">
    <property type="component" value="Unassembled WGS sequence"/>
</dbReference>